<gene>
    <name evidence="1" type="primary">ycf58</name>
</gene>
<sequence>MNIKADSLLTYLKGNWSLQNNLYINKKKKQYKIQQKISLSNILSEINIDFTRNKNNVVNDCFYESNLYSLSINQETINILPLNTYKRYYVSLKNISPNLFHINYVSKDNKSCYEEKLYIINKNIMISTTLIKNMKNERNIGIKVVSYVRSIKF</sequence>
<dbReference type="EMBL" id="MF101438">
    <property type="protein sequence ID" value="ARW65574.1"/>
    <property type="molecule type" value="Genomic_DNA"/>
</dbReference>
<name>A0A1Z1MIK2_9FLOR</name>
<protein>
    <recommendedName>
        <fullName evidence="2">Chromophore lyase cpcS/cpeS</fullName>
    </recommendedName>
</protein>
<keyword evidence="1" id="KW-0934">Plastid</keyword>
<evidence type="ECO:0008006" key="2">
    <source>
        <dbReference type="Google" id="ProtNLM"/>
    </source>
</evidence>
<keyword evidence="1" id="KW-0150">Chloroplast</keyword>
<geneLocation type="chloroplast" evidence="1"/>
<dbReference type="RefSeq" id="YP_009396388.1">
    <property type="nucleotide sequence ID" value="NC_035282.1"/>
</dbReference>
<dbReference type="AlphaFoldDB" id="A0A1Z1MIK2"/>
<organism evidence="1">
    <name type="scientific">Polysiphonia scopulorum</name>
    <dbReference type="NCBI Taxonomy" id="257860"/>
    <lineage>
        <taxon>Eukaryota</taxon>
        <taxon>Rhodophyta</taxon>
        <taxon>Florideophyceae</taxon>
        <taxon>Rhodymeniophycidae</taxon>
        <taxon>Ceramiales</taxon>
        <taxon>Rhodomelaceae</taxon>
        <taxon>Polysiphonioideae</taxon>
        <taxon>Polysiphonia</taxon>
    </lineage>
</organism>
<dbReference type="GeneID" id="33358577"/>
<accession>A0A1Z1MIK2</accession>
<evidence type="ECO:0000313" key="1">
    <source>
        <dbReference type="EMBL" id="ARW65574.1"/>
    </source>
</evidence>
<proteinExistence type="predicted"/>
<reference evidence="1" key="1">
    <citation type="journal article" date="2017" name="J. Phycol.">
        <title>Analysis of chloroplast genomes and a supermatrix inform reclassification of the Rhodomelaceae (Rhodophyta).</title>
        <authorList>
            <person name="Diaz-Tapia P."/>
            <person name="Maggs C.A."/>
            <person name="West J.A."/>
            <person name="Verbruggen H."/>
        </authorList>
    </citation>
    <scope>NUCLEOTIDE SEQUENCE</scope>
    <source>
        <strain evidence="1">PD899</strain>
    </source>
</reference>